<dbReference type="Pfam" id="PF07076">
    <property type="entry name" value="DUF1344"/>
    <property type="match status" value="1"/>
</dbReference>
<accession>A0A7X3LVV5</accession>
<dbReference type="EMBL" id="WUMV01000006">
    <property type="protein sequence ID" value="MXN66018.1"/>
    <property type="molecule type" value="Genomic_DNA"/>
</dbReference>
<gene>
    <name evidence="1" type="ORF">GR183_13980</name>
</gene>
<protein>
    <submittedName>
        <fullName evidence="1">DUF1344 domain-containing protein</fullName>
    </submittedName>
</protein>
<dbReference type="Proteomes" id="UP000433101">
    <property type="component" value="Unassembled WGS sequence"/>
</dbReference>
<comment type="caution">
    <text evidence="1">The sequence shown here is derived from an EMBL/GenBank/DDBJ whole genome shotgun (WGS) entry which is preliminary data.</text>
</comment>
<sequence length="75" mass="8110">MLSALIATSALAGETEAEIVQIDTDKGVIVLSDGESYSIPVDFYVDDLEPGMKVFVIYDEEGGEKVLADLQVEEQ</sequence>
<organism evidence="1 2">
    <name type="scientific">Stappia sediminis</name>
    <dbReference type="NCBI Taxonomy" id="2692190"/>
    <lineage>
        <taxon>Bacteria</taxon>
        <taxon>Pseudomonadati</taxon>
        <taxon>Pseudomonadota</taxon>
        <taxon>Alphaproteobacteria</taxon>
        <taxon>Hyphomicrobiales</taxon>
        <taxon>Stappiaceae</taxon>
        <taxon>Stappia</taxon>
    </lineage>
</organism>
<keyword evidence="2" id="KW-1185">Reference proteome</keyword>
<evidence type="ECO:0000313" key="1">
    <source>
        <dbReference type="EMBL" id="MXN66018.1"/>
    </source>
</evidence>
<proteinExistence type="predicted"/>
<reference evidence="1 2" key="1">
    <citation type="submission" date="2019-12" db="EMBL/GenBank/DDBJ databases">
        <authorList>
            <person name="Li M."/>
        </authorList>
    </citation>
    <scope>NUCLEOTIDE SEQUENCE [LARGE SCALE GENOMIC DNA]</scope>
    <source>
        <strain evidence="1 2">GBMRC 2046</strain>
    </source>
</reference>
<name>A0A7X3LVV5_9HYPH</name>
<evidence type="ECO:0000313" key="2">
    <source>
        <dbReference type="Proteomes" id="UP000433101"/>
    </source>
</evidence>
<dbReference type="AlphaFoldDB" id="A0A7X3LVV5"/>
<dbReference type="InterPro" id="IPR009780">
    <property type="entry name" value="DUF1344"/>
</dbReference>